<evidence type="ECO:0000313" key="4">
    <source>
        <dbReference type="EMBL" id="MPC67199.1"/>
    </source>
</evidence>
<feature type="domain" description="K Homology" evidence="3">
    <location>
        <begin position="351"/>
        <end position="421"/>
    </location>
</feature>
<feature type="compositionally biased region" description="Basic and acidic residues" evidence="2">
    <location>
        <begin position="143"/>
        <end position="153"/>
    </location>
</feature>
<feature type="compositionally biased region" description="Low complexity" evidence="2">
    <location>
        <begin position="240"/>
        <end position="253"/>
    </location>
</feature>
<feature type="region of interest" description="Disordered" evidence="2">
    <location>
        <begin position="421"/>
        <end position="447"/>
    </location>
</feature>
<comment type="caution">
    <text evidence="4">The sequence shown here is derived from an EMBL/GenBank/DDBJ whole genome shotgun (WGS) entry which is preliminary data.</text>
</comment>
<dbReference type="PROSITE" id="PS50084">
    <property type="entry name" value="KH_TYPE_1"/>
    <property type="match status" value="2"/>
</dbReference>
<dbReference type="AlphaFoldDB" id="A0A5B7HBH0"/>
<dbReference type="Pfam" id="PF00013">
    <property type="entry name" value="KH_1"/>
    <property type="match status" value="1"/>
</dbReference>
<dbReference type="GO" id="GO:0010468">
    <property type="term" value="P:regulation of gene expression"/>
    <property type="evidence" value="ECO:0007669"/>
    <property type="project" value="UniProtKB-ARBA"/>
</dbReference>
<evidence type="ECO:0000256" key="1">
    <source>
        <dbReference type="PROSITE-ProRule" id="PRU00117"/>
    </source>
</evidence>
<name>A0A5B7HBH0_PORTR</name>
<keyword evidence="1" id="KW-0694">RNA-binding</keyword>
<reference evidence="4 5" key="1">
    <citation type="submission" date="2019-05" db="EMBL/GenBank/DDBJ databases">
        <title>Another draft genome of Portunus trituberculatus and its Hox gene families provides insights of decapod evolution.</title>
        <authorList>
            <person name="Jeong J.-H."/>
            <person name="Song I."/>
            <person name="Kim S."/>
            <person name="Choi T."/>
            <person name="Kim D."/>
            <person name="Ryu S."/>
            <person name="Kim W."/>
        </authorList>
    </citation>
    <scope>NUCLEOTIDE SEQUENCE [LARGE SCALE GENOMIC DNA]</scope>
    <source>
        <tissue evidence="4">Muscle</tissue>
    </source>
</reference>
<dbReference type="InterPro" id="IPR004087">
    <property type="entry name" value="KH_dom"/>
</dbReference>
<feature type="compositionally biased region" description="Basic residues" evidence="2">
    <location>
        <begin position="178"/>
        <end position="188"/>
    </location>
</feature>
<accession>A0A5B7HBH0</accession>
<evidence type="ECO:0000256" key="2">
    <source>
        <dbReference type="SAM" id="MobiDB-lite"/>
    </source>
</evidence>
<keyword evidence="5" id="KW-1185">Reference proteome</keyword>
<feature type="domain" description="K Homology" evidence="3">
    <location>
        <begin position="278"/>
        <end position="348"/>
    </location>
</feature>
<feature type="compositionally biased region" description="Polar residues" evidence="2">
    <location>
        <begin position="262"/>
        <end position="273"/>
    </location>
</feature>
<proteinExistence type="predicted"/>
<dbReference type="InterPro" id="IPR004088">
    <property type="entry name" value="KH_dom_type_1"/>
</dbReference>
<organism evidence="4 5">
    <name type="scientific">Portunus trituberculatus</name>
    <name type="common">Swimming crab</name>
    <name type="synonym">Neptunus trituberculatus</name>
    <dbReference type="NCBI Taxonomy" id="210409"/>
    <lineage>
        <taxon>Eukaryota</taxon>
        <taxon>Metazoa</taxon>
        <taxon>Ecdysozoa</taxon>
        <taxon>Arthropoda</taxon>
        <taxon>Crustacea</taxon>
        <taxon>Multicrustacea</taxon>
        <taxon>Malacostraca</taxon>
        <taxon>Eumalacostraca</taxon>
        <taxon>Eucarida</taxon>
        <taxon>Decapoda</taxon>
        <taxon>Pleocyemata</taxon>
        <taxon>Brachyura</taxon>
        <taxon>Eubrachyura</taxon>
        <taxon>Portunoidea</taxon>
        <taxon>Portunidae</taxon>
        <taxon>Portuninae</taxon>
        <taxon>Portunus</taxon>
    </lineage>
</organism>
<dbReference type="InterPro" id="IPR036612">
    <property type="entry name" value="KH_dom_type_1_sf"/>
</dbReference>
<feature type="compositionally biased region" description="Basic and acidic residues" evidence="2">
    <location>
        <begin position="59"/>
        <end position="77"/>
    </location>
</feature>
<dbReference type="SMART" id="SM00322">
    <property type="entry name" value="KH"/>
    <property type="match status" value="2"/>
</dbReference>
<feature type="compositionally biased region" description="Low complexity" evidence="2">
    <location>
        <begin position="207"/>
        <end position="216"/>
    </location>
</feature>
<evidence type="ECO:0000259" key="3">
    <source>
        <dbReference type="SMART" id="SM00322"/>
    </source>
</evidence>
<dbReference type="Gene3D" id="3.30.1370.10">
    <property type="entry name" value="K Homology domain, type 1"/>
    <property type="match status" value="2"/>
</dbReference>
<evidence type="ECO:0000313" key="5">
    <source>
        <dbReference type="Proteomes" id="UP000324222"/>
    </source>
</evidence>
<dbReference type="EMBL" id="VSRR010025883">
    <property type="protein sequence ID" value="MPC67199.1"/>
    <property type="molecule type" value="Genomic_DNA"/>
</dbReference>
<protein>
    <submittedName>
        <fullName evidence="4">Vigilin</fullName>
    </submittedName>
</protein>
<gene>
    <name evidence="4" type="primary">HDLBP_1</name>
    <name evidence="4" type="ORF">E2C01_061367</name>
</gene>
<dbReference type="GO" id="GO:0003723">
    <property type="term" value="F:RNA binding"/>
    <property type="evidence" value="ECO:0007669"/>
    <property type="project" value="UniProtKB-UniRule"/>
</dbReference>
<feature type="compositionally biased region" description="Basic residues" evidence="2">
    <location>
        <begin position="430"/>
        <end position="441"/>
    </location>
</feature>
<feature type="region of interest" description="Disordered" evidence="2">
    <location>
        <begin position="102"/>
        <end position="273"/>
    </location>
</feature>
<feature type="region of interest" description="Disordered" evidence="2">
    <location>
        <begin position="57"/>
        <end position="82"/>
    </location>
</feature>
<dbReference type="OrthoDB" id="10624200at2759"/>
<dbReference type="SUPFAM" id="SSF54791">
    <property type="entry name" value="Eukaryotic type KH-domain (KH-domain type I)"/>
    <property type="match status" value="2"/>
</dbReference>
<feature type="compositionally biased region" description="Basic and acidic residues" evidence="2">
    <location>
        <begin position="196"/>
        <end position="206"/>
    </location>
</feature>
<dbReference type="Proteomes" id="UP000324222">
    <property type="component" value="Unassembled WGS sequence"/>
</dbReference>
<sequence length="447" mass="48914">MVQTMDCTGGDICLTPEDWEAILPAPLDTAAIEEDNRPVGCGCLRILRRLFRRKKKSRTANEAEQKAEETIQSREESNGEAEETVGVFVTRAIVHVDAVQDEDTEEEFDLNSSEIVEPEAEGEVKAPTTAVPGDDLQEGAGEGSKDHEGERKAAAAVAGMAHLPGEDHEAATEGWTVVRRRRKRRPRKAQVLPSVPERKPASKELAPRAPQARAAPSSERKDGSVTPSALPSMPERKPAAEQQAPRAPQARAVPRSRRKDWSATQRPSNSVRCSWQEEVAEAAVLVVPFMRRYIVGPRGATLQKIHQLFAGVRVTVPLPKDAVTTTVRVRGPPRQVTAAVAHLKALLHEAEVVEAQVAVTPHQRRHVVGHRGATAWELQQQFPAVSVMVPPPADLESRSVLLRGPRSQVSGAQAFLQARLQAARTDTRRARTSRRQPHAHAHTPASQ</sequence>